<dbReference type="InterPro" id="IPR009060">
    <property type="entry name" value="UBA-like_sf"/>
</dbReference>
<dbReference type="SUPFAM" id="SSF46934">
    <property type="entry name" value="UBA-like"/>
    <property type="match status" value="1"/>
</dbReference>
<reference evidence="7 8" key="1">
    <citation type="journal article" date="2016" name="Nat. Commun.">
        <title>Thousands of microbial genomes shed light on interconnected biogeochemical processes in an aquifer system.</title>
        <authorList>
            <person name="Anantharaman K."/>
            <person name="Brown C.T."/>
            <person name="Hug L.A."/>
            <person name="Sharon I."/>
            <person name="Castelle C.J."/>
            <person name="Probst A.J."/>
            <person name="Thomas B.C."/>
            <person name="Singh A."/>
            <person name="Wilkins M.J."/>
            <person name="Karaoz U."/>
            <person name="Brodie E.L."/>
            <person name="Williams K.H."/>
            <person name="Hubbard S.S."/>
            <person name="Banfield J.F."/>
        </authorList>
    </citation>
    <scope>NUCLEOTIDE SEQUENCE [LARGE SCALE GENOMIC DNA]</scope>
</reference>
<keyword evidence="4 5" id="KW-0648">Protein biosynthesis</keyword>
<comment type="caution">
    <text evidence="7">The sequence shown here is derived from an EMBL/GenBank/DDBJ whole genome shotgun (WGS) entry which is preliminary data.</text>
</comment>
<proteinExistence type="inferred from homology"/>
<organism evidence="7 8">
    <name type="scientific">Candidatus Azambacteria bacterium RIFCSPHIGHO2_01_FULL_40_24</name>
    <dbReference type="NCBI Taxonomy" id="1797301"/>
    <lineage>
        <taxon>Bacteria</taxon>
        <taxon>Candidatus Azamiibacteriota</taxon>
    </lineage>
</organism>
<dbReference type="Gene3D" id="1.10.8.10">
    <property type="entry name" value="DNA helicase RuvA subunit, C-terminal domain"/>
    <property type="match status" value="1"/>
</dbReference>
<name>A0A1F5B2T6_9BACT</name>
<evidence type="ECO:0000256" key="4">
    <source>
        <dbReference type="ARBA" id="ARBA00022917"/>
    </source>
</evidence>
<comment type="function">
    <text evidence="5">Associates with the EF-Tu.GDP complex and induces the exchange of GDP to GTP. It remains bound to the aminoacyl-tRNA.EF-Tu.GTP complex up to the GTP hydrolysis stage on the ribosome.</text>
</comment>
<dbReference type="InterPro" id="IPR036402">
    <property type="entry name" value="EF-Ts_dimer_sf"/>
</dbReference>
<dbReference type="InterPro" id="IPR001816">
    <property type="entry name" value="Transl_elong_EFTs/EF1B"/>
</dbReference>
<gene>
    <name evidence="5" type="primary">tsf</name>
    <name evidence="7" type="ORF">A2819_02785</name>
</gene>
<dbReference type="GO" id="GO:0005737">
    <property type="term" value="C:cytoplasm"/>
    <property type="evidence" value="ECO:0007669"/>
    <property type="project" value="UniProtKB-SubCell"/>
</dbReference>
<dbReference type="HAMAP" id="MF_00050">
    <property type="entry name" value="EF_Ts"/>
    <property type="match status" value="1"/>
</dbReference>
<evidence type="ECO:0000256" key="2">
    <source>
        <dbReference type="ARBA" id="ARBA00016956"/>
    </source>
</evidence>
<evidence type="ECO:0000259" key="6">
    <source>
        <dbReference type="Pfam" id="PF00889"/>
    </source>
</evidence>
<accession>A0A1F5B2T6</accession>
<comment type="subcellular location">
    <subcellularLocation>
        <location evidence="5">Cytoplasm</location>
    </subcellularLocation>
</comment>
<feature type="domain" description="Translation elongation factor EFTs/EF1B dimerisation" evidence="6">
    <location>
        <begin position="73"/>
        <end position="145"/>
    </location>
</feature>
<evidence type="ECO:0000256" key="5">
    <source>
        <dbReference type="HAMAP-Rule" id="MF_00050"/>
    </source>
</evidence>
<dbReference type="PANTHER" id="PTHR11741">
    <property type="entry name" value="ELONGATION FACTOR TS"/>
    <property type="match status" value="1"/>
</dbReference>
<keyword evidence="3 5" id="KW-0251">Elongation factor</keyword>
<comment type="similarity">
    <text evidence="1 5">Belongs to the EF-Ts family.</text>
</comment>
<dbReference type="Proteomes" id="UP000176431">
    <property type="component" value="Unassembled WGS sequence"/>
</dbReference>
<evidence type="ECO:0000313" key="8">
    <source>
        <dbReference type="Proteomes" id="UP000176431"/>
    </source>
</evidence>
<dbReference type="InterPro" id="IPR014039">
    <property type="entry name" value="Transl_elong_EFTs/EF1B_dimer"/>
</dbReference>
<evidence type="ECO:0000256" key="1">
    <source>
        <dbReference type="ARBA" id="ARBA00005532"/>
    </source>
</evidence>
<dbReference type="SUPFAM" id="SSF54713">
    <property type="entry name" value="Elongation factor Ts (EF-Ts), dimerisation domain"/>
    <property type="match status" value="1"/>
</dbReference>
<feature type="region of interest" description="Involved in Mg(2+) ion dislocation from EF-Tu" evidence="5">
    <location>
        <begin position="81"/>
        <end position="84"/>
    </location>
</feature>
<evidence type="ECO:0000256" key="3">
    <source>
        <dbReference type="ARBA" id="ARBA00022768"/>
    </source>
</evidence>
<protein>
    <recommendedName>
        <fullName evidence="2 5">Elongation factor Ts</fullName>
        <shortName evidence="5">EF-Ts</shortName>
    </recommendedName>
</protein>
<dbReference type="Gene3D" id="3.30.479.20">
    <property type="entry name" value="Elongation factor Ts, dimerisation domain"/>
    <property type="match status" value="1"/>
</dbReference>
<dbReference type="GO" id="GO:0003746">
    <property type="term" value="F:translation elongation factor activity"/>
    <property type="evidence" value="ECO:0007669"/>
    <property type="project" value="UniProtKB-UniRule"/>
</dbReference>
<sequence>MMLNINDIKKIREITGISVEAVRKALENAGGKIEEALDLLKKRGIEVAVKKSERETGQGLIFSYIHSNGKIGVLLKLLCETDFVARNEQFKELGHELVMHIAAMSPHDIEELLAQPYVRDQDLTIDNLVKNYIAKLGENIRISEYCRFSL</sequence>
<evidence type="ECO:0000313" key="7">
    <source>
        <dbReference type="EMBL" id="OGD24927.1"/>
    </source>
</evidence>
<dbReference type="Pfam" id="PF00889">
    <property type="entry name" value="EF_TS"/>
    <property type="match status" value="1"/>
</dbReference>
<dbReference type="EMBL" id="MEYK01000029">
    <property type="protein sequence ID" value="OGD24927.1"/>
    <property type="molecule type" value="Genomic_DNA"/>
</dbReference>
<dbReference type="AlphaFoldDB" id="A0A1F5B2T6"/>
<dbReference type="PANTHER" id="PTHR11741:SF0">
    <property type="entry name" value="ELONGATION FACTOR TS, MITOCHONDRIAL"/>
    <property type="match status" value="1"/>
</dbReference>
<keyword evidence="5" id="KW-0963">Cytoplasm</keyword>